<feature type="transmembrane region" description="Helical" evidence="24">
    <location>
        <begin position="293"/>
        <end position="310"/>
    </location>
</feature>
<keyword evidence="14" id="KW-0443">Lipid metabolism</keyword>
<keyword evidence="12" id="KW-0548">Nucleotidyltransferase</keyword>
<keyword evidence="8" id="KW-1003">Cell membrane</keyword>
<dbReference type="EMBL" id="VXPY01000059">
    <property type="protein sequence ID" value="MYD90378.1"/>
    <property type="molecule type" value="Genomic_DNA"/>
</dbReference>
<evidence type="ECO:0000256" key="4">
    <source>
        <dbReference type="ARBA" id="ARBA00005189"/>
    </source>
</evidence>
<feature type="transmembrane region" description="Helical" evidence="24">
    <location>
        <begin position="12"/>
        <end position="33"/>
    </location>
</feature>
<dbReference type="PANTHER" id="PTHR46382:SF1">
    <property type="entry name" value="PHOSPHATIDATE CYTIDYLYLTRANSFERASE"/>
    <property type="match status" value="1"/>
</dbReference>
<evidence type="ECO:0000256" key="17">
    <source>
        <dbReference type="ARBA" id="ARBA00023264"/>
    </source>
</evidence>
<gene>
    <name evidence="25" type="ORF">F4Y08_08610</name>
</gene>
<evidence type="ECO:0000256" key="15">
    <source>
        <dbReference type="ARBA" id="ARBA00023136"/>
    </source>
</evidence>
<evidence type="ECO:0000256" key="1">
    <source>
        <dbReference type="ARBA" id="ARBA00001698"/>
    </source>
</evidence>
<evidence type="ECO:0000256" key="18">
    <source>
        <dbReference type="ARBA" id="ARBA00029893"/>
    </source>
</evidence>
<name>A0A6B1DSX6_9CHLR</name>
<comment type="pathway">
    <text evidence="4">Lipid metabolism.</text>
</comment>
<feature type="transmembrane region" description="Helical" evidence="24">
    <location>
        <begin position="186"/>
        <end position="204"/>
    </location>
</feature>
<comment type="similarity">
    <text evidence="5">Belongs to the CDS family.</text>
</comment>
<feature type="transmembrane region" description="Helical" evidence="24">
    <location>
        <begin position="244"/>
        <end position="262"/>
    </location>
</feature>
<dbReference type="PANTHER" id="PTHR46382">
    <property type="entry name" value="PHOSPHATIDATE CYTIDYLYLTRANSFERASE"/>
    <property type="match status" value="1"/>
</dbReference>
<evidence type="ECO:0000256" key="11">
    <source>
        <dbReference type="ARBA" id="ARBA00022692"/>
    </source>
</evidence>
<organism evidence="25">
    <name type="scientific">Caldilineaceae bacterium SB0662_bin_9</name>
    <dbReference type="NCBI Taxonomy" id="2605258"/>
    <lineage>
        <taxon>Bacteria</taxon>
        <taxon>Bacillati</taxon>
        <taxon>Chloroflexota</taxon>
        <taxon>Caldilineae</taxon>
        <taxon>Caldilineales</taxon>
        <taxon>Caldilineaceae</taxon>
    </lineage>
</organism>
<keyword evidence="15 24" id="KW-0472">Membrane</keyword>
<reference evidence="25" key="1">
    <citation type="submission" date="2019-09" db="EMBL/GenBank/DDBJ databases">
        <title>Characterisation of the sponge microbiome using genome-centric metagenomics.</title>
        <authorList>
            <person name="Engelberts J.P."/>
            <person name="Robbins S.J."/>
            <person name="De Goeij J.M."/>
            <person name="Aranda M."/>
            <person name="Bell S.C."/>
            <person name="Webster N.S."/>
        </authorList>
    </citation>
    <scope>NUCLEOTIDE SEQUENCE</scope>
    <source>
        <strain evidence="25">SB0662_bin_9</strain>
    </source>
</reference>
<evidence type="ECO:0000256" key="24">
    <source>
        <dbReference type="SAM" id="Phobius"/>
    </source>
</evidence>
<dbReference type="GO" id="GO:0004605">
    <property type="term" value="F:phosphatidate cytidylyltransferase activity"/>
    <property type="evidence" value="ECO:0007669"/>
    <property type="project" value="UniProtKB-EC"/>
</dbReference>
<evidence type="ECO:0000256" key="3">
    <source>
        <dbReference type="ARBA" id="ARBA00005119"/>
    </source>
</evidence>
<evidence type="ECO:0000256" key="8">
    <source>
        <dbReference type="ARBA" id="ARBA00022475"/>
    </source>
</evidence>
<proteinExistence type="inferred from homology"/>
<dbReference type="AlphaFoldDB" id="A0A6B1DSX6"/>
<evidence type="ECO:0000256" key="10">
    <source>
        <dbReference type="ARBA" id="ARBA00022679"/>
    </source>
</evidence>
<evidence type="ECO:0000256" key="19">
    <source>
        <dbReference type="ARBA" id="ARBA00031825"/>
    </source>
</evidence>
<feature type="transmembrane region" description="Helical" evidence="24">
    <location>
        <begin position="144"/>
        <end position="165"/>
    </location>
</feature>
<keyword evidence="11 24" id="KW-0812">Transmembrane</keyword>
<evidence type="ECO:0000313" key="25">
    <source>
        <dbReference type="EMBL" id="MYD90378.1"/>
    </source>
</evidence>
<comment type="catalytic activity">
    <reaction evidence="1">
        <text>a 1,2-diacyl-sn-glycero-3-phosphate + CTP + H(+) = a CDP-1,2-diacyl-sn-glycerol + diphosphate</text>
        <dbReference type="Rhea" id="RHEA:16229"/>
        <dbReference type="ChEBI" id="CHEBI:15378"/>
        <dbReference type="ChEBI" id="CHEBI:33019"/>
        <dbReference type="ChEBI" id="CHEBI:37563"/>
        <dbReference type="ChEBI" id="CHEBI:58332"/>
        <dbReference type="ChEBI" id="CHEBI:58608"/>
        <dbReference type="EC" id="2.7.7.41"/>
    </reaction>
</comment>
<evidence type="ECO:0000256" key="20">
    <source>
        <dbReference type="ARBA" id="ARBA00032253"/>
    </source>
</evidence>
<keyword evidence="16" id="KW-0594">Phospholipid biosynthesis</keyword>
<feature type="transmembrane region" description="Helical" evidence="24">
    <location>
        <begin position="116"/>
        <end position="138"/>
    </location>
</feature>
<feature type="transmembrane region" description="Helical" evidence="24">
    <location>
        <begin position="39"/>
        <end position="59"/>
    </location>
</feature>
<evidence type="ECO:0000256" key="13">
    <source>
        <dbReference type="ARBA" id="ARBA00022989"/>
    </source>
</evidence>
<dbReference type="GO" id="GO:0005886">
    <property type="term" value="C:plasma membrane"/>
    <property type="evidence" value="ECO:0007669"/>
    <property type="project" value="UniProtKB-SubCell"/>
</dbReference>
<evidence type="ECO:0000256" key="9">
    <source>
        <dbReference type="ARBA" id="ARBA00022516"/>
    </source>
</evidence>
<dbReference type="EC" id="2.7.7.41" evidence="6"/>
<protein>
    <recommendedName>
        <fullName evidence="7">Phosphatidate cytidylyltransferase</fullName>
        <ecNumber evidence="6">2.7.7.41</ecNumber>
    </recommendedName>
    <alternativeName>
        <fullName evidence="20">CDP-DAG synthase</fullName>
    </alternativeName>
    <alternativeName>
        <fullName evidence="22">CDP-DG synthase</fullName>
    </alternativeName>
    <alternativeName>
        <fullName evidence="18">CDP-diacylglycerol synthase</fullName>
    </alternativeName>
    <alternativeName>
        <fullName evidence="21">CDP-diglyceride pyrophosphorylase</fullName>
    </alternativeName>
    <alternativeName>
        <fullName evidence="23">CDP-diglyceride synthase</fullName>
    </alternativeName>
    <alternativeName>
        <fullName evidence="19">CTP:phosphatidate cytidylyltransferase</fullName>
    </alternativeName>
</protein>
<sequence length="311" mass="34793">MTRPERKRRRVQIPALGVRLLTLALVVPLYMSLIWMGDLIWVAVVVWSAMLACYEYFGLCRQGGYPTNHKFGMLWCAVLIIRFSGAFSGVPLSLVITWGMIVLLASALFSRRTPFLTWLTTASGPMYIGTCLALLVPIRQVDSGFWWLVLLMWTTYMADSGAYFVGSVWGRHKLAPEISPRKSWEGLGGALVFGSLMSMIIVLLSQHPGWLSIPQTLPDWPIVRTDWFRSLTSLEAQYFKPLPINLWAGLGVGFLIAVLGQLGDLTISVWKRHVGTKDSGTLFRGHGGMLDRIDSLLFTSPLIYSLILILL</sequence>
<comment type="caution">
    <text evidence="25">The sequence shown here is derived from an EMBL/GenBank/DDBJ whole genome shotgun (WGS) entry which is preliminary data.</text>
</comment>
<comment type="subcellular location">
    <subcellularLocation>
        <location evidence="2">Cell membrane</location>
        <topology evidence="2">Multi-pass membrane protein</topology>
    </subcellularLocation>
</comment>
<evidence type="ECO:0000256" key="23">
    <source>
        <dbReference type="ARBA" id="ARBA00033406"/>
    </source>
</evidence>
<keyword evidence="13 24" id="KW-1133">Transmembrane helix</keyword>
<evidence type="ECO:0000256" key="16">
    <source>
        <dbReference type="ARBA" id="ARBA00023209"/>
    </source>
</evidence>
<evidence type="ECO:0000256" key="21">
    <source>
        <dbReference type="ARBA" id="ARBA00032396"/>
    </source>
</evidence>
<evidence type="ECO:0000256" key="2">
    <source>
        <dbReference type="ARBA" id="ARBA00004651"/>
    </source>
</evidence>
<evidence type="ECO:0000256" key="12">
    <source>
        <dbReference type="ARBA" id="ARBA00022695"/>
    </source>
</evidence>
<accession>A0A6B1DSX6</accession>
<comment type="pathway">
    <text evidence="3">Phospholipid metabolism; CDP-diacylglycerol biosynthesis; CDP-diacylglycerol from sn-glycerol 3-phosphate: step 3/3.</text>
</comment>
<keyword evidence="10" id="KW-0808">Transferase</keyword>
<evidence type="ECO:0000256" key="5">
    <source>
        <dbReference type="ARBA" id="ARBA00010185"/>
    </source>
</evidence>
<keyword evidence="17" id="KW-1208">Phospholipid metabolism</keyword>
<dbReference type="GO" id="GO:0016024">
    <property type="term" value="P:CDP-diacylglycerol biosynthetic process"/>
    <property type="evidence" value="ECO:0007669"/>
    <property type="project" value="TreeGrafter"/>
</dbReference>
<evidence type="ECO:0000256" key="7">
    <source>
        <dbReference type="ARBA" id="ARBA00019373"/>
    </source>
</evidence>
<dbReference type="Pfam" id="PF01148">
    <property type="entry name" value="CTP_transf_1"/>
    <property type="match status" value="1"/>
</dbReference>
<evidence type="ECO:0000256" key="14">
    <source>
        <dbReference type="ARBA" id="ARBA00023098"/>
    </source>
</evidence>
<keyword evidence="9" id="KW-0444">Lipid biosynthesis</keyword>
<evidence type="ECO:0000256" key="6">
    <source>
        <dbReference type="ARBA" id="ARBA00012487"/>
    </source>
</evidence>
<evidence type="ECO:0000256" key="22">
    <source>
        <dbReference type="ARBA" id="ARBA00032743"/>
    </source>
</evidence>